<evidence type="ECO:0000313" key="1">
    <source>
        <dbReference type="EMBL" id="EFW17013.1"/>
    </source>
</evidence>
<proteinExistence type="predicted"/>
<gene>
    <name evidence="1" type="ORF">CPSG_06280</name>
</gene>
<evidence type="ECO:0000313" key="2">
    <source>
        <dbReference type="Proteomes" id="UP000002497"/>
    </source>
</evidence>
<reference evidence="2" key="1">
    <citation type="journal article" date="2010" name="Genome Res.">
        <title>Population genomic sequencing of Coccidioides fungi reveals recent hybridization and transposon control.</title>
        <authorList>
            <person name="Neafsey D.E."/>
            <person name="Barker B.M."/>
            <person name="Sharpton T.J."/>
            <person name="Stajich J.E."/>
            <person name="Park D.J."/>
            <person name="Whiston E."/>
            <person name="Hung C.-Y."/>
            <person name="McMahan C."/>
            <person name="White J."/>
            <person name="Sykes S."/>
            <person name="Heiman D."/>
            <person name="Young S."/>
            <person name="Zeng Q."/>
            <person name="Abouelleil A."/>
            <person name="Aftuck L."/>
            <person name="Bessette D."/>
            <person name="Brown A."/>
            <person name="FitzGerald M."/>
            <person name="Lui A."/>
            <person name="Macdonald J.P."/>
            <person name="Priest M."/>
            <person name="Orbach M.J."/>
            <person name="Galgiani J.N."/>
            <person name="Kirkland T.N."/>
            <person name="Cole G.T."/>
            <person name="Birren B.W."/>
            <person name="Henn M.R."/>
            <person name="Taylor J.W."/>
            <person name="Rounsley S.D."/>
        </authorList>
    </citation>
    <scope>NUCLEOTIDE SEQUENCE [LARGE SCALE GENOMIC DNA]</scope>
    <source>
        <strain evidence="2">RMSCC 757 / Silveira</strain>
    </source>
</reference>
<organism evidence="2">
    <name type="scientific">Coccidioides posadasii (strain RMSCC 757 / Silveira)</name>
    <name type="common">Valley fever fungus</name>
    <dbReference type="NCBI Taxonomy" id="443226"/>
    <lineage>
        <taxon>Eukaryota</taxon>
        <taxon>Fungi</taxon>
        <taxon>Dikarya</taxon>
        <taxon>Ascomycota</taxon>
        <taxon>Pezizomycotina</taxon>
        <taxon>Eurotiomycetes</taxon>
        <taxon>Eurotiomycetidae</taxon>
        <taxon>Onygenales</taxon>
        <taxon>Onygenaceae</taxon>
        <taxon>Coccidioides</taxon>
    </lineage>
</organism>
<dbReference type="HOGENOM" id="CLU_2372626_0_0_1"/>
<sequence>MIWLLEKTIDLNPGPGQFAVINGAIHSQVLTNRMRWENSLLWVDTRELLAPLSGLQFVVAYLGVTSRLTRLISRCMSSEVLSVTNMPRMLPMLPV</sequence>
<dbReference type="VEuPathDB" id="FungiDB:CPSG_06280"/>
<accession>E9D8X8</accession>
<keyword evidence="2" id="KW-1185">Reference proteome</keyword>
<reference evidence="2" key="2">
    <citation type="submission" date="2010-03" db="EMBL/GenBank/DDBJ databases">
        <title>The genome sequence of Coccidioides posadasii strain Silveira.</title>
        <authorList>
            <consortium name="The Broad Institute Genome Sequencing Center for Infectious Disease"/>
            <person name="Neafsey D."/>
            <person name="Orbach M."/>
            <person name="Henn M.R."/>
            <person name="Cole G.T."/>
            <person name="Galgiani J."/>
            <person name="Gardner M.J."/>
            <person name="Kirkland T.N."/>
            <person name="Taylor J.W."/>
            <person name="Young S.K."/>
            <person name="Zeng Q."/>
            <person name="Koehrsen M."/>
            <person name="Alvarado L."/>
            <person name="Berlin A."/>
            <person name="Borenstein D."/>
            <person name="Chapman S.B."/>
            <person name="Chen Z."/>
            <person name="Engels R."/>
            <person name="Freedman E."/>
            <person name="Gellesch M."/>
            <person name="Goldberg J."/>
            <person name="Griggs A."/>
            <person name="Gujja S."/>
            <person name="Heilman E."/>
            <person name="Heiman D."/>
            <person name="Howarth C."/>
            <person name="Jen D."/>
            <person name="Larson L."/>
            <person name="Mehta T."/>
            <person name="Neiman D."/>
            <person name="Park D."/>
            <person name="Pearson M."/>
            <person name="Richards J."/>
            <person name="Roberts A."/>
            <person name="Saif S."/>
            <person name="Shea T."/>
            <person name="Shenoy N."/>
            <person name="Sisk P."/>
            <person name="Stolte C."/>
            <person name="Sykes S."/>
            <person name="Walk T."/>
            <person name="White J."/>
            <person name="Yandava C."/>
            <person name="Haas B."/>
            <person name="Nusbaum C."/>
            <person name="Birren B."/>
        </authorList>
    </citation>
    <scope>NUCLEOTIDE SEQUENCE [LARGE SCALE GENOMIC DNA]</scope>
    <source>
        <strain evidence="2">RMSCC 757 / Silveira</strain>
    </source>
</reference>
<dbReference type="EMBL" id="GL636495">
    <property type="protein sequence ID" value="EFW17013.1"/>
    <property type="molecule type" value="Genomic_DNA"/>
</dbReference>
<protein>
    <submittedName>
        <fullName evidence="1">Predicted protein</fullName>
    </submittedName>
</protein>
<dbReference type="AlphaFoldDB" id="E9D8X8"/>
<name>E9D8X8_COCPS</name>
<dbReference type="Proteomes" id="UP000002497">
    <property type="component" value="Unassembled WGS sequence"/>
</dbReference>